<feature type="binding site" evidence="11">
    <location>
        <position position="527"/>
    </location>
    <ligand>
        <name>Ca(2+)</name>
        <dbReference type="ChEBI" id="CHEBI:29108"/>
    </ligand>
</feature>
<dbReference type="Pfam" id="PF00082">
    <property type="entry name" value="Peptidase_S8"/>
    <property type="match status" value="1"/>
</dbReference>
<comment type="catalytic activity">
    <reaction evidence="1">
        <text>Release of an N-terminal tripeptide from a polypeptide.</text>
        <dbReference type="EC" id="3.4.14.10"/>
    </reaction>
</comment>
<dbReference type="InterPro" id="IPR030400">
    <property type="entry name" value="Sedolisin_dom"/>
</dbReference>
<dbReference type="SMART" id="SM00944">
    <property type="entry name" value="Pro-kuma_activ"/>
    <property type="match status" value="1"/>
</dbReference>
<evidence type="ECO:0000256" key="2">
    <source>
        <dbReference type="ARBA" id="ARBA00002451"/>
    </source>
</evidence>
<evidence type="ECO:0000256" key="7">
    <source>
        <dbReference type="ARBA" id="ARBA00022801"/>
    </source>
</evidence>
<dbReference type="GO" id="GO:0006508">
    <property type="term" value="P:proteolysis"/>
    <property type="evidence" value="ECO:0007669"/>
    <property type="project" value="UniProtKB-KW"/>
</dbReference>
<comment type="cofactor">
    <cofactor evidence="11">
        <name>Ca(2+)</name>
        <dbReference type="ChEBI" id="CHEBI:29108"/>
    </cofactor>
    <text evidence="11">Binds 1 Ca(2+) ion per subunit.</text>
</comment>
<dbReference type="OrthoDB" id="409122at2759"/>
<feature type="signal peptide" evidence="12">
    <location>
        <begin position="1"/>
        <end position="19"/>
    </location>
</feature>
<dbReference type="HOGENOM" id="CLU_013783_3_0_1"/>
<dbReference type="Proteomes" id="UP000039046">
    <property type="component" value="Unassembled WGS sequence"/>
</dbReference>
<dbReference type="PANTHER" id="PTHR14218:SF15">
    <property type="entry name" value="TRIPEPTIDYL-PEPTIDASE 1"/>
    <property type="match status" value="1"/>
</dbReference>
<proteinExistence type="predicted"/>
<evidence type="ECO:0000256" key="11">
    <source>
        <dbReference type="PROSITE-ProRule" id="PRU01032"/>
    </source>
</evidence>
<dbReference type="InterPro" id="IPR036852">
    <property type="entry name" value="Peptidase_S8/S53_dom_sf"/>
</dbReference>
<feature type="active site" description="Charge relay system" evidence="11">
    <location>
        <position position="484"/>
    </location>
</feature>
<dbReference type="GO" id="GO:0008240">
    <property type="term" value="F:tripeptidyl-peptidase activity"/>
    <property type="evidence" value="ECO:0007669"/>
    <property type="project" value="UniProtKB-EC"/>
</dbReference>
<evidence type="ECO:0000256" key="10">
    <source>
        <dbReference type="ARBA" id="ARBA00023145"/>
    </source>
</evidence>
<evidence type="ECO:0000259" key="13">
    <source>
        <dbReference type="PROSITE" id="PS51695"/>
    </source>
</evidence>
<gene>
    <name evidence="14" type="ORF">VHEMI10160</name>
</gene>
<feature type="binding site" evidence="11">
    <location>
        <position position="528"/>
    </location>
    <ligand>
        <name>Ca(2+)</name>
        <dbReference type="ChEBI" id="CHEBI:29108"/>
    </ligand>
</feature>
<evidence type="ECO:0000313" key="15">
    <source>
        <dbReference type="Proteomes" id="UP000039046"/>
    </source>
</evidence>
<dbReference type="STRING" id="1531966.A0A0A1TC59"/>
<dbReference type="GO" id="GO:0005576">
    <property type="term" value="C:extracellular region"/>
    <property type="evidence" value="ECO:0007669"/>
    <property type="project" value="UniProtKB-SubCell"/>
</dbReference>
<dbReference type="SUPFAM" id="SSF54897">
    <property type="entry name" value="Protease propeptides/inhibitors"/>
    <property type="match status" value="1"/>
</dbReference>
<protein>
    <recommendedName>
        <fullName evidence="4">tripeptidyl-peptidase II</fullName>
        <ecNumber evidence="4">3.4.14.10</ecNumber>
    </recommendedName>
</protein>
<keyword evidence="10" id="KW-0865">Zymogen</keyword>
<organism evidence="14 15">
    <name type="scientific">[Torrubiella] hemipterigena</name>
    <dbReference type="NCBI Taxonomy" id="1531966"/>
    <lineage>
        <taxon>Eukaryota</taxon>
        <taxon>Fungi</taxon>
        <taxon>Dikarya</taxon>
        <taxon>Ascomycota</taxon>
        <taxon>Pezizomycotina</taxon>
        <taxon>Sordariomycetes</taxon>
        <taxon>Hypocreomycetidae</taxon>
        <taxon>Hypocreales</taxon>
        <taxon>Clavicipitaceae</taxon>
        <taxon>Clavicipitaceae incertae sedis</taxon>
        <taxon>'Torrubiella' clade</taxon>
    </lineage>
</organism>
<feature type="active site" description="Charge relay system" evidence="11">
    <location>
        <position position="275"/>
    </location>
</feature>
<feature type="binding site" evidence="11">
    <location>
        <position position="546"/>
    </location>
    <ligand>
        <name>Ca(2+)</name>
        <dbReference type="ChEBI" id="CHEBI:29108"/>
    </ligand>
</feature>
<keyword evidence="8 11" id="KW-0720">Serine protease</keyword>
<dbReference type="EC" id="3.4.14.10" evidence="4"/>
<keyword evidence="9 11" id="KW-0106">Calcium</keyword>
<evidence type="ECO:0000256" key="5">
    <source>
        <dbReference type="ARBA" id="ARBA00022670"/>
    </source>
</evidence>
<dbReference type="GO" id="GO:0004252">
    <property type="term" value="F:serine-type endopeptidase activity"/>
    <property type="evidence" value="ECO:0007669"/>
    <property type="project" value="UniProtKB-UniRule"/>
</dbReference>
<dbReference type="Gene3D" id="3.40.50.200">
    <property type="entry name" value="Peptidase S8/S53 domain"/>
    <property type="match status" value="1"/>
</dbReference>
<evidence type="ECO:0000256" key="3">
    <source>
        <dbReference type="ARBA" id="ARBA00004239"/>
    </source>
</evidence>
<keyword evidence="12" id="KW-0732">Signal</keyword>
<evidence type="ECO:0000256" key="4">
    <source>
        <dbReference type="ARBA" id="ARBA00012462"/>
    </source>
</evidence>
<feature type="domain" description="Peptidase S53" evidence="13">
    <location>
        <begin position="201"/>
        <end position="565"/>
    </location>
</feature>
<feature type="active site" description="Charge relay system" evidence="11">
    <location>
        <position position="271"/>
    </location>
</feature>
<evidence type="ECO:0000256" key="8">
    <source>
        <dbReference type="ARBA" id="ARBA00022825"/>
    </source>
</evidence>
<dbReference type="EMBL" id="CDHN01000007">
    <property type="protein sequence ID" value="CEJ94641.1"/>
    <property type="molecule type" value="Genomic_DNA"/>
</dbReference>
<dbReference type="Pfam" id="PF09286">
    <property type="entry name" value="Pro-kuma_activ"/>
    <property type="match status" value="1"/>
</dbReference>
<dbReference type="InterPro" id="IPR015366">
    <property type="entry name" value="S53_propep"/>
</dbReference>
<evidence type="ECO:0000256" key="9">
    <source>
        <dbReference type="ARBA" id="ARBA00022837"/>
    </source>
</evidence>
<evidence type="ECO:0000313" key="14">
    <source>
        <dbReference type="EMBL" id="CEJ94641.1"/>
    </source>
</evidence>
<sequence length="565" mass="59497">MVAVSKIVFVATAAAGVMAAPASQQAGPLVQFNEVKQLPASWASVGQANRDTMVKAQIGLKQNNIKGLQAKLMDISNPESPNYGKWLSKEQVDEYTAPAAADVAAVKAWLAANGITEVSMPSNDWIEFSVPIHQMESLLAAKYELYQHATTGAKVPRTKQYSVPQNLHSVIDVVTPTTAFVSKIAPHIHENSAKGAAAGGLTSPASIKSAYNVDYTPSGNGQLIASTGFIGIGASHQDYAAFGRQFVSGLKDFKDVGVNGGSNSGDGSQLEGNLDTQYMGGVGHPLQSEYLAVAPTGSDDKSFNDAMLALTSYLNTNANPPSVVSTSYGAEERTLDGSYLDRICNEFMKAGSRGVSVFFSSGDNGNGGNGGNNCNNGYYGTWPASCPYVTTVGGTEFDSNNNEVVANFAQYTNGKITSPGGGYSEHFTAPDYNKNVTQAYAKTLPSAMQQRLNANNRGYPDISLVSVKYQTNVNGQIAQVLGTSASSPAIAALFGALNDYRKSKGQANLGFINPLLYSSKTRNALRDVTSGRNPGCDSVGFPAQSGWDAASGLGSFDFAKFRTLI</sequence>
<comment type="subcellular location">
    <subcellularLocation>
        <location evidence="3">Secreted</location>
        <location evidence="3">Extracellular space</location>
    </subcellularLocation>
</comment>
<feature type="chain" id="PRO_5001979521" description="tripeptidyl-peptidase II" evidence="12">
    <location>
        <begin position="20"/>
        <end position="565"/>
    </location>
</feature>
<feature type="binding site" evidence="11">
    <location>
        <position position="548"/>
    </location>
    <ligand>
        <name>Ca(2+)</name>
        <dbReference type="ChEBI" id="CHEBI:29108"/>
    </ligand>
</feature>
<comment type="function">
    <text evidence="2">Secreted tripeptidyl-peptidase which degrades proteins at acidic pHs and is involved in virulence.</text>
</comment>
<keyword evidence="5 11" id="KW-0645">Protease</keyword>
<keyword evidence="7 11" id="KW-0378">Hydrolase</keyword>
<dbReference type="SUPFAM" id="SSF52743">
    <property type="entry name" value="Subtilisin-like"/>
    <property type="match status" value="1"/>
</dbReference>
<evidence type="ECO:0000256" key="1">
    <source>
        <dbReference type="ARBA" id="ARBA00001910"/>
    </source>
</evidence>
<evidence type="ECO:0000256" key="12">
    <source>
        <dbReference type="SAM" id="SignalP"/>
    </source>
</evidence>
<accession>A0A0A1TC59</accession>
<dbReference type="GO" id="GO:0046872">
    <property type="term" value="F:metal ion binding"/>
    <property type="evidence" value="ECO:0007669"/>
    <property type="project" value="UniProtKB-UniRule"/>
</dbReference>
<reference evidence="14 15" key="1">
    <citation type="journal article" date="2015" name="Genome Announc.">
        <title>Draft Genome Sequence and Gene Annotation of the Entomopathogenic Fungus Verticillium hemipterigenum.</title>
        <authorList>
            <person name="Horn F."/>
            <person name="Habel A."/>
            <person name="Scharf D.H."/>
            <person name="Dworschak J."/>
            <person name="Brakhage A.A."/>
            <person name="Guthke R."/>
            <person name="Hertweck C."/>
            <person name="Linde J."/>
        </authorList>
    </citation>
    <scope>NUCLEOTIDE SEQUENCE [LARGE SCALE GENOMIC DNA]</scope>
</reference>
<dbReference type="AlphaFoldDB" id="A0A0A1TC59"/>
<dbReference type="CDD" id="cd11377">
    <property type="entry name" value="Pro-peptidase_S53"/>
    <property type="match status" value="1"/>
</dbReference>
<dbReference type="InterPro" id="IPR050819">
    <property type="entry name" value="Tripeptidyl-peptidase_I"/>
</dbReference>
<keyword evidence="15" id="KW-1185">Reference proteome</keyword>
<dbReference type="InterPro" id="IPR000209">
    <property type="entry name" value="Peptidase_S8/S53_dom"/>
</dbReference>
<dbReference type="PANTHER" id="PTHR14218">
    <property type="entry name" value="PROTEASE S8 TRIPEPTIDYL PEPTIDASE I CLN2"/>
    <property type="match status" value="1"/>
</dbReference>
<evidence type="ECO:0000256" key="6">
    <source>
        <dbReference type="ARBA" id="ARBA00022723"/>
    </source>
</evidence>
<keyword evidence="6 11" id="KW-0479">Metal-binding</keyword>
<dbReference type="CDD" id="cd04056">
    <property type="entry name" value="Peptidases_S53"/>
    <property type="match status" value="1"/>
</dbReference>
<name>A0A0A1TC59_9HYPO</name>
<dbReference type="PROSITE" id="PS51695">
    <property type="entry name" value="SEDOLISIN"/>
    <property type="match status" value="1"/>
</dbReference>